<evidence type="ECO:0000313" key="6">
    <source>
        <dbReference type="Proteomes" id="UP000293142"/>
    </source>
</evidence>
<dbReference type="AlphaFoldDB" id="A0A4Q9DRP3"/>
<dbReference type="Gene3D" id="3.40.1410.10">
    <property type="entry name" value="Chorismate lyase-like"/>
    <property type="match status" value="1"/>
</dbReference>
<keyword evidence="6" id="KW-1185">Reference proteome</keyword>
<dbReference type="SMART" id="SM00866">
    <property type="entry name" value="UTRA"/>
    <property type="match status" value="1"/>
</dbReference>
<dbReference type="InterPro" id="IPR028978">
    <property type="entry name" value="Chorismate_lyase_/UTRA_dom_sf"/>
</dbReference>
<comment type="caution">
    <text evidence="5">The sequence shown here is derived from an EMBL/GenBank/DDBJ whole genome shotgun (WGS) entry which is preliminary data.</text>
</comment>
<dbReference type="InterPro" id="IPR000524">
    <property type="entry name" value="Tscrpt_reg_HTH_GntR"/>
</dbReference>
<dbReference type="Pfam" id="PF00392">
    <property type="entry name" value="GntR"/>
    <property type="match status" value="1"/>
</dbReference>
<evidence type="ECO:0000256" key="3">
    <source>
        <dbReference type="ARBA" id="ARBA00023163"/>
    </source>
</evidence>
<dbReference type="SMART" id="SM00345">
    <property type="entry name" value="HTH_GNTR"/>
    <property type="match status" value="1"/>
</dbReference>
<dbReference type="OrthoDB" id="457376at2"/>
<keyword evidence="2" id="KW-0238">DNA-binding</keyword>
<dbReference type="InterPro" id="IPR036388">
    <property type="entry name" value="WH-like_DNA-bd_sf"/>
</dbReference>
<name>A0A4Q9DRP3_9BACL</name>
<proteinExistence type="predicted"/>
<dbReference type="CDD" id="cd07377">
    <property type="entry name" value="WHTH_GntR"/>
    <property type="match status" value="1"/>
</dbReference>
<dbReference type="PANTHER" id="PTHR44846:SF1">
    <property type="entry name" value="MANNOSYL-D-GLYCERATE TRANSPORT_METABOLISM SYSTEM REPRESSOR MNGR-RELATED"/>
    <property type="match status" value="1"/>
</dbReference>
<protein>
    <submittedName>
        <fullName evidence="5">GntR family transcriptional regulator</fullName>
    </submittedName>
</protein>
<dbReference type="InterPro" id="IPR011663">
    <property type="entry name" value="UTRA"/>
</dbReference>
<evidence type="ECO:0000313" key="5">
    <source>
        <dbReference type="EMBL" id="TBL79477.1"/>
    </source>
</evidence>
<evidence type="ECO:0000256" key="1">
    <source>
        <dbReference type="ARBA" id="ARBA00023015"/>
    </source>
</evidence>
<dbReference type="InterPro" id="IPR036390">
    <property type="entry name" value="WH_DNA-bd_sf"/>
</dbReference>
<sequence length="257" mass="29638">MLDDTLPVTLQYQLRSKLIENIKKRVWSPGSQIPSERGLCDEYGVSRMTVREVLKELVQEGYLVRKQGKGTFVALPKFEHELSSNYSLSQEIEKQGLESDFRLLGFQKKKPSSLLMRIFGLSEHELVYEITRLRSIGDEPFAWERASVPCSLMEDVDEARLEKDGLYLSIFRCSGLMAEEAEVEAEAVNCPINIADLLQLKKNKAVLHLVRLTTAQNRCIEYCESYIRSEKYKYKYKQFLRKKTAYDGAYGDQPDGR</sequence>
<dbReference type="PRINTS" id="PR00035">
    <property type="entry name" value="HTHGNTR"/>
</dbReference>
<dbReference type="InterPro" id="IPR050679">
    <property type="entry name" value="Bact_HTH_transcr_reg"/>
</dbReference>
<organism evidence="5 6">
    <name type="scientific">Paenibacillus thalictri</name>
    <dbReference type="NCBI Taxonomy" id="2527873"/>
    <lineage>
        <taxon>Bacteria</taxon>
        <taxon>Bacillati</taxon>
        <taxon>Bacillota</taxon>
        <taxon>Bacilli</taxon>
        <taxon>Bacillales</taxon>
        <taxon>Paenibacillaceae</taxon>
        <taxon>Paenibacillus</taxon>
    </lineage>
</organism>
<dbReference type="Pfam" id="PF07702">
    <property type="entry name" value="UTRA"/>
    <property type="match status" value="1"/>
</dbReference>
<feature type="domain" description="HTH gntR-type" evidence="4">
    <location>
        <begin position="8"/>
        <end position="76"/>
    </location>
</feature>
<gene>
    <name evidence="5" type="ORF">EYB31_11245</name>
</gene>
<dbReference type="FunFam" id="1.10.10.10:FF:000079">
    <property type="entry name" value="GntR family transcriptional regulator"/>
    <property type="match status" value="1"/>
</dbReference>
<dbReference type="EMBL" id="SIRE01000007">
    <property type="protein sequence ID" value="TBL79477.1"/>
    <property type="molecule type" value="Genomic_DNA"/>
</dbReference>
<dbReference type="GO" id="GO:0003700">
    <property type="term" value="F:DNA-binding transcription factor activity"/>
    <property type="evidence" value="ECO:0007669"/>
    <property type="project" value="InterPro"/>
</dbReference>
<dbReference type="GO" id="GO:0045892">
    <property type="term" value="P:negative regulation of DNA-templated transcription"/>
    <property type="evidence" value="ECO:0007669"/>
    <property type="project" value="TreeGrafter"/>
</dbReference>
<evidence type="ECO:0000256" key="2">
    <source>
        <dbReference type="ARBA" id="ARBA00023125"/>
    </source>
</evidence>
<accession>A0A4Q9DRP3</accession>
<dbReference type="PANTHER" id="PTHR44846">
    <property type="entry name" value="MANNOSYL-D-GLYCERATE TRANSPORT/METABOLISM SYSTEM REPRESSOR MNGR-RELATED"/>
    <property type="match status" value="1"/>
</dbReference>
<keyword evidence="1" id="KW-0805">Transcription regulation</keyword>
<dbReference type="SUPFAM" id="SSF46785">
    <property type="entry name" value="Winged helix' DNA-binding domain"/>
    <property type="match status" value="1"/>
</dbReference>
<evidence type="ECO:0000259" key="4">
    <source>
        <dbReference type="PROSITE" id="PS50949"/>
    </source>
</evidence>
<dbReference type="Gene3D" id="1.10.10.10">
    <property type="entry name" value="Winged helix-like DNA-binding domain superfamily/Winged helix DNA-binding domain"/>
    <property type="match status" value="1"/>
</dbReference>
<dbReference type="GO" id="GO:0003677">
    <property type="term" value="F:DNA binding"/>
    <property type="evidence" value="ECO:0007669"/>
    <property type="project" value="UniProtKB-KW"/>
</dbReference>
<reference evidence="5 6" key="1">
    <citation type="submission" date="2019-02" db="EMBL/GenBank/DDBJ databases">
        <title>Paenibacillus sp. nov., isolated from surface-sterilized tissue of Thalictrum simplex L.</title>
        <authorList>
            <person name="Tuo L."/>
        </authorList>
    </citation>
    <scope>NUCLEOTIDE SEQUENCE [LARGE SCALE GENOMIC DNA]</scope>
    <source>
        <strain evidence="5 6">N2SHLJ1</strain>
    </source>
</reference>
<dbReference type="SUPFAM" id="SSF64288">
    <property type="entry name" value="Chorismate lyase-like"/>
    <property type="match status" value="1"/>
</dbReference>
<dbReference type="Proteomes" id="UP000293142">
    <property type="component" value="Unassembled WGS sequence"/>
</dbReference>
<dbReference type="PROSITE" id="PS50949">
    <property type="entry name" value="HTH_GNTR"/>
    <property type="match status" value="1"/>
</dbReference>
<keyword evidence="3" id="KW-0804">Transcription</keyword>